<comment type="caution">
    <text evidence="1">The sequence shown here is derived from an EMBL/GenBank/DDBJ whole genome shotgun (WGS) entry which is preliminary data.</text>
</comment>
<protein>
    <submittedName>
        <fullName evidence="1">Uncharacterized protein</fullName>
    </submittedName>
</protein>
<proteinExistence type="predicted"/>
<reference evidence="1" key="2">
    <citation type="submission" date="2023-06" db="EMBL/GenBank/DDBJ databases">
        <authorList>
            <person name="Ma L."/>
            <person name="Liu K.-W."/>
            <person name="Li Z."/>
            <person name="Hsiao Y.-Y."/>
            <person name="Qi Y."/>
            <person name="Fu T."/>
            <person name="Tang G."/>
            <person name="Zhang D."/>
            <person name="Sun W.-H."/>
            <person name="Liu D.-K."/>
            <person name="Li Y."/>
            <person name="Chen G.-Z."/>
            <person name="Liu X.-D."/>
            <person name="Liao X.-Y."/>
            <person name="Jiang Y.-T."/>
            <person name="Yu X."/>
            <person name="Hao Y."/>
            <person name="Huang J."/>
            <person name="Zhao X.-W."/>
            <person name="Ke S."/>
            <person name="Chen Y.-Y."/>
            <person name="Wu W.-L."/>
            <person name="Hsu J.-L."/>
            <person name="Lin Y.-F."/>
            <person name="Huang M.-D."/>
            <person name="Li C.-Y."/>
            <person name="Huang L."/>
            <person name="Wang Z.-W."/>
            <person name="Zhao X."/>
            <person name="Zhong W.-Y."/>
            <person name="Peng D.-H."/>
            <person name="Ahmad S."/>
            <person name="Lan S."/>
            <person name="Zhang J.-S."/>
            <person name="Tsai W.-C."/>
            <person name="Van De Peer Y."/>
            <person name="Liu Z.-J."/>
        </authorList>
    </citation>
    <scope>NUCLEOTIDE SEQUENCE</scope>
    <source>
        <strain evidence="1">SCP</strain>
        <tissue evidence="1">Leaves</tissue>
    </source>
</reference>
<name>A0AAV9A980_ACOGR</name>
<dbReference type="InterPro" id="IPR022251">
    <property type="entry name" value="DUF3774_wound-induced"/>
</dbReference>
<dbReference type="AlphaFoldDB" id="A0AAV9A980"/>
<keyword evidence="2" id="KW-1185">Reference proteome</keyword>
<evidence type="ECO:0000313" key="1">
    <source>
        <dbReference type="EMBL" id="KAK1260818.1"/>
    </source>
</evidence>
<dbReference type="Proteomes" id="UP001179952">
    <property type="component" value="Unassembled WGS sequence"/>
</dbReference>
<accession>A0AAV9A980</accession>
<sequence>MCKGRDRRLCMRDCKWESTFKAMQANVSSKDQAKEFSSYVSLNLSKNKGGGEEERRRRREEKAENVVLLICWGPN</sequence>
<dbReference type="EMBL" id="JAUJYN010000011">
    <property type="protein sequence ID" value="KAK1260818.1"/>
    <property type="molecule type" value="Genomic_DNA"/>
</dbReference>
<organism evidence="1 2">
    <name type="scientific">Acorus gramineus</name>
    <name type="common">Dwarf sweet flag</name>
    <dbReference type="NCBI Taxonomy" id="55184"/>
    <lineage>
        <taxon>Eukaryota</taxon>
        <taxon>Viridiplantae</taxon>
        <taxon>Streptophyta</taxon>
        <taxon>Embryophyta</taxon>
        <taxon>Tracheophyta</taxon>
        <taxon>Spermatophyta</taxon>
        <taxon>Magnoliopsida</taxon>
        <taxon>Liliopsida</taxon>
        <taxon>Acoraceae</taxon>
        <taxon>Acorus</taxon>
    </lineage>
</organism>
<reference evidence="1" key="1">
    <citation type="journal article" date="2023" name="Nat. Commun.">
        <title>Diploid and tetraploid genomes of Acorus and the evolution of monocots.</title>
        <authorList>
            <person name="Ma L."/>
            <person name="Liu K.W."/>
            <person name="Li Z."/>
            <person name="Hsiao Y.Y."/>
            <person name="Qi Y."/>
            <person name="Fu T."/>
            <person name="Tang G.D."/>
            <person name="Zhang D."/>
            <person name="Sun W.H."/>
            <person name="Liu D.K."/>
            <person name="Li Y."/>
            <person name="Chen G.Z."/>
            <person name="Liu X.D."/>
            <person name="Liao X.Y."/>
            <person name="Jiang Y.T."/>
            <person name="Yu X."/>
            <person name="Hao Y."/>
            <person name="Huang J."/>
            <person name="Zhao X.W."/>
            <person name="Ke S."/>
            <person name="Chen Y.Y."/>
            <person name="Wu W.L."/>
            <person name="Hsu J.L."/>
            <person name="Lin Y.F."/>
            <person name="Huang M.D."/>
            <person name="Li C.Y."/>
            <person name="Huang L."/>
            <person name="Wang Z.W."/>
            <person name="Zhao X."/>
            <person name="Zhong W.Y."/>
            <person name="Peng D.H."/>
            <person name="Ahmad S."/>
            <person name="Lan S."/>
            <person name="Zhang J.S."/>
            <person name="Tsai W.C."/>
            <person name="Van de Peer Y."/>
            <person name="Liu Z.J."/>
        </authorList>
    </citation>
    <scope>NUCLEOTIDE SEQUENCE</scope>
    <source>
        <strain evidence="1">SCP</strain>
    </source>
</reference>
<gene>
    <name evidence="1" type="ORF">QJS04_geneDACA021983</name>
</gene>
<evidence type="ECO:0000313" key="2">
    <source>
        <dbReference type="Proteomes" id="UP001179952"/>
    </source>
</evidence>
<dbReference type="Pfam" id="PF12609">
    <property type="entry name" value="DUF3774"/>
    <property type="match status" value="1"/>
</dbReference>